<accession>A0A540NAI1</accession>
<reference evidence="1 2" key="1">
    <citation type="journal article" date="2019" name="G3 (Bethesda)">
        <title>Sequencing of a Wild Apple (Malus baccata) Genome Unravels the Differences Between Cultivated and Wild Apple Species Regarding Disease Resistance and Cold Tolerance.</title>
        <authorList>
            <person name="Chen X."/>
        </authorList>
    </citation>
    <scope>NUCLEOTIDE SEQUENCE [LARGE SCALE GENOMIC DNA]</scope>
    <source>
        <strain evidence="2">cv. Shandingzi</strain>
        <tissue evidence="1">Leaves</tissue>
    </source>
</reference>
<proteinExistence type="predicted"/>
<evidence type="ECO:0000313" key="2">
    <source>
        <dbReference type="Proteomes" id="UP000315295"/>
    </source>
</evidence>
<protein>
    <submittedName>
        <fullName evidence="1">Uncharacterized protein</fullName>
    </submittedName>
</protein>
<dbReference type="EMBL" id="VIEB01000076">
    <property type="protein sequence ID" value="TQE08051.1"/>
    <property type="molecule type" value="Genomic_DNA"/>
</dbReference>
<comment type="caution">
    <text evidence="1">The sequence shown here is derived from an EMBL/GenBank/DDBJ whole genome shotgun (WGS) entry which is preliminary data.</text>
</comment>
<dbReference type="AlphaFoldDB" id="A0A540NAI1"/>
<dbReference type="Proteomes" id="UP000315295">
    <property type="component" value="Unassembled WGS sequence"/>
</dbReference>
<evidence type="ECO:0000313" key="1">
    <source>
        <dbReference type="EMBL" id="TQE08051.1"/>
    </source>
</evidence>
<keyword evidence="2" id="KW-1185">Reference proteome</keyword>
<gene>
    <name evidence="1" type="ORF">C1H46_006325</name>
</gene>
<sequence>MERDGTKGAYKTLSLSAKRHHAWCRFSGMPVGCGAMKGGYKSEAKAGETQLDLSKG</sequence>
<organism evidence="1 2">
    <name type="scientific">Malus baccata</name>
    <name type="common">Siberian crab apple</name>
    <name type="synonym">Pyrus baccata</name>
    <dbReference type="NCBI Taxonomy" id="106549"/>
    <lineage>
        <taxon>Eukaryota</taxon>
        <taxon>Viridiplantae</taxon>
        <taxon>Streptophyta</taxon>
        <taxon>Embryophyta</taxon>
        <taxon>Tracheophyta</taxon>
        <taxon>Spermatophyta</taxon>
        <taxon>Magnoliopsida</taxon>
        <taxon>eudicotyledons</taxon>
        <taxon>Gunneridae</taxon>
        <taxon>Pentapetalae</taxon>
        <taxon>rosids</taxon>
        <taxon>fabids</taxon>
        <taxon>Rosales</taxon>
        <taxon>Rosaceae</taxon>
        <taxon>Amygdaloideae</taxon>
        <taxon>Maleae</taxon>
        <taxon>Malus</taxon>
    </lineage>
</organism>
<name>A0A540NAI1_MALBA</name>